<accession>A0A060T1B6</accession>
<dbReference type="Pfam" id="PF10303">
    <property type="entry name" value="DUF2408"/>
    <property type="match status" value="2"/>
</dbReference>
<dbReference type="GO" id="GO:0005634">
    <property type="term" value="C:nucleus"/>
    <property type="evidence" value="ECO:0007669"/>
    <property type="project" value="TreeGrafter"/>
</dbReference>
<dbReference type="EMBL" id="HG937693">
    <property type="protein sequence ID" value="CDP34564.1"/>
    <property type="molecule type" value="Genomic_DNA"/>
</dbReference>
<dbReference type="PANTHER" id="PTHR28086:SF1">
    <property type="entry name" value="CU(2+) SUPPRESSING AND BLEOMYCIN SENSITIVE PROTEIN 1"/>
    <property type="match status" value="1"/>
</dbReference>
<dbReference type="InterPro" id="IPR018810">
    <property type="entry name" value="UPF0662"/>
</dbReference>
<name>A0A060T1B6_BLAAD</name>
<proteinExistence type="predicted"/>
<reference evidence="2" key="1">
    <citation type="submission" date="2014-02" db="EMBL/GenBank/DDBJ databases">
        <authorList>
            <person name="Genoscope - CEA"/>
        </authorList>
    </citation>
    <scope>NUCLEOTIDE SEQUENCE</scope>
    <source>
        <strain evidence="2">LS3</strain>
    </source>
</reference>
<sequence length="461" mass="51502">MSEQDVLNHLLEVRTELQALKKDRSKYLKSSDLEKLREELGNDIDVIVNLPERSPKLEAVMEDVFQLVSLALLTVGHTRSPASTYASLSTLHRILEHLAESSTITEEDVAPIHSRLEEIRRIVEAEQPEDTGARPSTVKLFKQKLEKCQNLLNSVEASMAKVSDGLKPILRKVVLLRREIMSAGSKVGFSARSLKPLQEQLAKFEAMRNSDGLFVDDKGVPFPDGQAQVNGVMEKCHTLLAEFTAQHDFVDPSLKPIFTRLVEMKTQLENLLVTHRWTLRETDLYGYQRQLQEIDDLRVNGVFVSAEKLRGPSSEPPSGVNTPTGPPSGGTGTPMSTASSSIPRGQTILLYLLRRCYAIIYKLLESSEPVSEALTPIHNQLNTVRRCLLEVKRMGGVSEVRELYPYQMKLASIDALRVDGKFMVGGSIPEGQGMLNALLAECFDICHELKVELNDRDEDDD</sequence>
<dbReference type="AlphaFoldDB" id="A0A060T1B6"/>
<dbReference type="PANTHER" id="PTHR28086">
    <property type="entry name" value="UPF0662 PROTEIN YPL260W"/>
    <property type="match status" value="1"/>
</dbReference>
<evidence type="ECO:0000256" key="1">
    <source>
        <dbReference type="SAM" id="MobiDB-lite"/>
    </source>
</evidence>
<gene>
    <name evidence="2" type="ORF">GNLVRS02_ARAD1C15378g</name>
</gene>
<organism evidence="2">
    <name type="scientific">Blastobotrys adeninivorans</name>
    <name type="common">Yeast</name>
    <name type="synonym">Arxula adeninivorans</name>
    <dbReference type="NCBI Taxonomy" id="409370"/>
    <lineage>
        <taxon>Eukaryota</taxon>
        <taxon>Fungi</taxon>
        <taxon>Dikarya</taxon>
        <taxon>Ascomycota</taxon>
        <taxon>Saccharomycotina</taxon>
        <taxon>Dipodascomycetes</taxon>
        <taxon>Dipodascales</taxon>
        <taxon>Trichomonascaceae</taxon>
        <taxon>Blastobotrys</taxon>
    </lineage>
</organism>
<evidence type="ECO:0000313" key="2">
    <source>
        <dbReference type="EMBL" id="CDP34564.1"/>
    </source>
</evidence>
<dbReference type="GO" id="GO:0005737">
    <property type="term" value="C:cytoplasm"/>
    <property type="evidence" value="ECO:0007669"/>
    <property type="project" value="TreeGrafter"/>
</dbReference>
<protein>
    <submittedName>
        <fullName evidence="2">ARAD1C15378p</fullName>
    </submittedName>
</protein>
<feature type="region of interest" description="Disordered" evidence="1">
    <location>
        <begin position="308"/>
        <end position="341"/>
    </location>
</feature>
<reference evidence="2" key="2">
    <citation type="submission" date="2014-06" db="EMBL/GenBank/DDBJ databases">
        <title>The complete genome of Blastobotrys (Arxula) adeninivorans LS3 - a yeast of biotechnological interest.</title>
        <authorList>
            <person name="Kunze G."/>
            <person name="Gaillardin C."/>
            <person name="Czernicka M."/>
            <person name="Durrens P."/>
            <person name="Martin T."/>
            <person name="Boer E."/>
            <person name="Gabaldon T."/>
            <person name="Cruz J."/>
            <person name="Talla E."/>
            <person name="Marck C."/>
            <person name="Goffeau A."/>
            <person name="Barbe V."/>
            <person name="Baret P."/>
            <person name="Baronian K."/>
            <person name="Beier S."/>
            <person name="Bleykasten C."/>
            <person name="Bode R."/>
            <person name="Casaregola S."/>
            <person name="Despons L."/>
            <person name="Fairhead C."/>
            <person name="Giersberg M."/>
            <person name="Gierski P."/>
            <person name="Hahnel U."/>
            <person name="Hartmann A."/>
            <person name="Jankowska D."/>
            <person name="Jubin C."/>
            <person name="Jung P."/>
            <person name="Lafontaine I."/>
            <person name="Leh-Louis V."/>
            <person name="Lemaire M."/>
            <person name="Marcet-Houben M."/>
            <person name="Mascher M."/>
            <person name="Morel G."/>
            <person name="Richard G.-F."/>
            <person name="Riechen J."/>
            <person name="Sacerdot C."/>
            <person name="Sarkar A."/>
            <person name="Savel G."/>
            <person name="Schacherer J."/>
            <person name="Sherman D."/>
            <person name="Straub M.-L."/>
            <person name="Stein N."/>
            <person name="Thierry A."/>
            <person name="Trautwein-Schult A."/>
            <person name="Westhof E."/>
            <person name="Worch S."/>
            <person name="Dujon B."/>
            <person name="Souciet J.-L."/>
            <person name="Wincker P."/>
            <person name="Scholz U."/>
            <person name="Neuveglise N."/>
        </authorList>
    </citation>
    <scope>NUCLEOTIDE SEQUENCE</scope>
    <source>
        <strain evidence="2">LS3</strain>
    </source>
</reference>
<dbReference type="PhylomeDB" id="A0A060T1B6"/>